<dbReference type="Gene3D" id="3.30.70.270">
    <property type="match status" value="1"/>
</dbReference>
<evidence type="ECO:0000313" key="2">
    <source>
        <dbReference type="EMBL" id="GGM26462.1"/>
    </source>
</evidence>
<protein>
    <recommendedName>
        <fullName evidence="1">GGDEF domain-containing protein</fullName>
    </recommendedName>
</protein>
<dbReference type="InterPro" id="IPR050469">
    <property type="entry name" value="Diguanylate_Cyclase"/>
</dbReference>
<dbReference type="AlphaFoldDB" id="A0A917WT39"/>
<dbReference type="GO" id="GO:1902201">
    <property type="term" value="P:negative regulation of bacterial-type flagellum-dependent cell motility"/>
    <property type="evidence" value="ECO:0007669"/>
    <property type="project" value="TreeGrafter"/>
</dbReference>
<organism evidence="2 3">
    <name type="scientific">Paraliobacillus quinghaiensis</name>
    <dbReference type="NCBI Taxonomy" id="470815"/>
    <lineage>
        <taxon>Bacteria</taxon>
        <taxon>Bacillati</taxon>
        <taxon>Bacillota</taxon>
        <taxon>Bacilli</taxon>
        <taxon>Bacillales</taxon>
        <taxon>Bacillaceae</taxon>
        <taxon>Paraliobacillus</taxon>
    </lineage>
</organism>
<comment type="caution">
    <text evidence="2">The sequence shown here is derived from an EMBL/GenBank/DDBJ whole genome shotgun (WGS) entry which is preliminary data.</text>
</comment>
<dbReference type="GO" id="GO:0052621">
    <property type="term" value="F:diguanylate cyclase activity"/>
    <property type="evidence" value="ECO:0007669"/>
    <property type="project" value="TreeGrafter"/>
</dbReference>
<dbReference type="Proteomes" id="UP000618460">
    <property type="component" value="Unassembled WGS sequence"/>
</dbReference>
<reference evidence="2" key="2">
    <citation type="submission" date="2020-09" db="EMBL/GenBank/DDBJ databases">
        <authorList>
            <person name="Sun Q."/>
            <person name="Zhou Y."/>
        </authorList>
    </citation>
    <scope>NUCLEOTIDE SEQUENCE</scope>
    <source>
        <strain evidence="2">CGMCC 1.6333</strain>
    </source>
</reference>
<dbReference type="InterPro" id="IPR043128">
    <property type="entry name" value="Rev_trsase/Diguanyl_cyclase"/>
</dbReference>
<dbReference type="NCBIfam" id="TIGR00254">
    <property type="entry name" value="GGDEF"/>
    <property type="match status" value="1"/>
</dbReference>
<dbReference type="PANTHER" id="PTHR45138:SF9">
    <property type="entry name" value="DIGUANYLATE CYCLASE DGCM-RELATED"/>
    <property type="match status" value="1"/>
</dbReference>
<dbReference type="GO" id="GO:0043709">
    <property type="term" value="P:cell adhesion involved in single-species biofilm formation"/>
    <property type="evidence" value="ECO:0007669"/>
    <property type="project" value="TreeGrafter"/>
</dbReference>
<gene>
    <name evidence="2" type="ORF">GCM10011351_10200</name>
</gene>
<proteinExistence type="predicted"/>
<feature type="domain" description="GGDEF" evidence="1">
    <location>
        <begin position="519"/>
        <end position="645"/>
    </location>
</feature>
<evidence type="ECO:0000259" key="1">
    <source>
        <dbReference type="PROSITE" id="PS50887"/>
    </source>
</evidence>
<dbReference type="InterPro" id="IPR000160">
    <property type="entry name" value="GGDEF_dom"/>
</dbReference>
<keyword evidence="3" id="KW-1185">Reference proteome</keyword>
<accession>A0A917WT39</accession>
<dbReference type="InterPro" id="IPR029016">
    <property type="entry name" value="GAF-like_dom_sf"/>
</dbReference>
<dbReference type="EMBL" id="BMLG01000003">
    <property type="protein sequence ID" value="GGM26462.1"/>
    <property type="molecule type" value="Genomic_DNA"/>
</dbReference>
<reference evidence="2" key="1">
    <citation type="journal article" date="2014" name="Int. J. Syst. Evol. Microbiol.">
        <title>Complete genome sequence of Corynebacterium casei LMG S-19264T (=DSM 44701T), isolated from a smear-ripened cheese.</title>
        <authorList>
            <consortium name="US DOE Joint Genome Institute (JGI-PGF)"/>
            <person name="Walter F."/>
            <person name="Albersmeier A."/>
            <person name="Kalinowski J."/>
            <person name="Ruckert C."/>
        </authorList>
    </citation>
    <scope>NUCLEOTIDE SEQUENCE</scope>
    <source>
        <strain evidence="2">CGMCC 1.6333</strain>
    </source>
</reference>
<dbReference type="GO" id="GO:0005886">
    <property type="term" value="C:plasma membrane"/>
    <property type="evidence" value="ECO:0007669"/>
    <property type="project" value="TreeGrafter"/>
</dbReference>
<dbReference type="SUPFAM" id="SSF55781">
    <property type="entry name" value="GAF domain-like"/>
    <property type="match status" value="2"/>
</dbReference>
<dbReference type="FunFam" id="3.30.70.270:FF:000001">
    <property type="entry name" value="Diguanylate cyclase domain protein"/>
    <property type="match status" value="1"/>
</dbReference>
<dbReference type="Gene3D" id="3.30.450.40">
    <property type="match status" value="2"/>
</dbReference>
<dbReference type="InterPro" id="IPR029787">
    <property type="entry name" value="Nucleotide_cyclase"/>
</dbReference>
<dbReference type="SMART" id="SM00267">
    <property type="entry name" value="GGDEF"/>
    <property type="match status" value="1"/>
</dbReference>
<dbReference type="CDD" id="cd01949">
    <property type="entry name" value="GGDEF"/>
    <property type="match status" value="1"/>
</dbReference>
<name>A0A917WT39_9BACI</name>
<evidence type="ECO:0000313" key="3">
    <source>
        <dbReference type="Proteomes" id="UP000618460"/>
    </source>
</evidence>
<sequence length="645" mass="74577">MLITTFVRCDIKLKTVGEGTMKINYMVAKDRFHKLFPKGAISTMHNQEEMIEKIVREIKYLTYASHVAVYLYDRWKDDFKLAKTNAEEDNLLIKHLITDGFFNKQVNKSFHSEFNIYNGQSAFHNTYEYPTFLVPLNNNNSKVGFMLIAFDEEVDDNDHFYCFLEEIASETNSLLSSLDDYSLMMEQANKYELMYSVTQKFHSTMNTNDVLTEIVNTIRYIYPEFRCNLFLSSDYQNDKNLPVKRLIYNEEFAEKLSVQAFLTGDIKLEMLKGKTRLFAPLHGKQGIYGVLQITAYDISKFPESDIEFIRLLASTAGNALENAQLYQQSNQLIADLQLINEISHNLNSNLRLTETTIFMREQFKQSFHAEEVGFVLLNEENQKYNLLDESTTFFHTPLAEDFLDDMLLIIKEKKDAIFIGDFSSKYPNRFFGLKSVMVIPMVQSCQLKGVIILLHQNPYFFSFDSFKLIKSIVHHSTLAFVNSMLREQLEKLVITDYLTGLYSRKYLDEKCKQHLEVDSKGVFLLIDIDDFKQINDTYGHDVGDELIIQVATIIRENIENKGFTARWGGEELAVYLPESSVENGLQEASDLVLMIEANTQPKITVSIGIAHWDQNNPEKMQSIFDRADRSLYEAKRLGKNGVAKI</sequence>
<dbReference type="Pfam" id="PF00990">
    <property type="entry name" value="GGDEF"/>
    <property type="match status" value="1"/>
</dbReference>
<dbReference type="PANTHER" id="PTHR45138">
    <property type="entry name" value="REGULATORY COMPONENTS OF SENSORY TRANSDUCTION SYSTEM"/>
    <property type="match status" value="1"/>
</dbReference>
<dbReference type="PROSITE" id="PS50887">
    <property type="entry name" value="GGDEF"/>
    <property type="match status" value="1"/>
</dbReference>
<dbReference type="SUPFAM" id="SSF55073">
    <property type="entry name" value="Nucleotide cyclase"/>
    <property type="match status" value="1"/>
</dbReference>